<dbReference type="Pfam" id="PF00702">
    <property type="entry name" value="Hydrolase"/>
    <property type="match status" value="1"/>
</dbReference>
<dbReference type="InterPro" id="IPR036412">
    <property type="entry name" value="HAD-like_sf"/>
</dbReference>
<dbReference type="NCBIfam" id="TIGR01549">
    <property type="entry name" value="HAD-SF-IA-v1"/>
    <property type="match status" value="1"/>
</dbReference>
<evidence type="ECO:0000313" key="4">
    <source>
        <dbReference type="EMBL" id="BAW80503.1"/>
    </source>
</evidence>
<keyword evidence="2 4" id="KW-0378">Hydrolase</keyword>
<dbReference type="NCBIfam" id="TIGR01509">
    <property type="entry name" value="HAD-SF-IA-v3"/>
    <property type="match status" value="1"/>
</dbReference>
<protein>
    <submittedName>
        <fullName evidence="4">HAD-superfamily hydrolase</fullName>
    </submittedName>
</protein>
<dbReference type="GO" id="GO:0016787">
    <property type="term" value="F:hydrolase activity"/>
    <property type="evidence" value="ECO:0007669"/>
    <property type="project" value="UniProtKB-KW"/>
</dbReference>
<evidence type="ECO:0000256" key="3">
    <source>
        <dbReference type="ARBA" id="ARBA00022842"/>
    </source>
</evidence>
<dbReference type="InterPro" id="IPR023214">
    <property type="entry name" value="HAD_sf"/>
</dbReference>
<dbReference type="Proteomes" id="UP000243679">
    <property type="component" value="Chromosome"/>
</dbReference>
<dbReference type="KEGG" id="ntt:TAO_1133"/>
<dbReference type="InterPro" id="IPR051400">
    <property type="entry name" value="HAD-like_hydrolase"/>
</dbReference>
<dbReference type="AlphaFoldDB" id="A0A1Q2SN15"/>
<evidence type="ECO:0000256" key="2">
    <source>
        <dbReference type="ARBA" id="ARBA00022801"/>
    </source>
</evidence>
<dbReference type="PANTHER" id="PTHR46470">
    <property type="entry name" value="N-ACYLNEURAMINATE-9-PHOSPHATASE"/>
    <property type="match status" value="1"/>
</dbReference>
<gene>
    <name evidence="4" type="ORF">TAO_1133</name>
</gene>
<evidence type="ECO:0000313" key="5">
    <source>
        <dbReference type="Proteomes" id="UP000243679"/>
    </source>
</evidence>
<dbReference type="SFLD" id="SFLDS00003">
    <property type="entry name" value="Haloacid_Dehalogenase"/>
    <property type="match status" value="1"/>
</dbReference>
<accession>A0A1Q2SN15</accession>
<evidence type="ECO:0000256" key="1">
    <source>
        <dbReference type="ARBA" id="ARBA00001946"/>
    </source>
</evidence>
<keyword evidence="3" id="KW-0460">Magnesium</keyword>
<dbReference type="SFLD" id="SFLDG01129">
    <property type="entry name" value="C1.5:_HAD__Beta-PGM__Phosphata"/>
    <property type="match status" value="1"/>
</dbReference>
<dbReference type="EMBL" id="AP014836">
    <property type="protein sequence ID" value="BAW80503.1"/>
    <property type="molecule type" value="Genomic_DNA"/>
</dbReference>
<name>A0A1Q2SN15_9GAMM</name>
<organism evidence="4 5">
    <name type="scientific">Candidatus Nitrosoglobus terrae</name>
    <dbReference type="NCBI Taxonomy" id="1630141"/>
    <lineage>
        <taxon>Bacteria</taxon>
        <taxon>Pseudomonadati</taxon>
        <taxon>Pseudomonadota</taxon>
        <taxon>Gammaproteobacteria</taxon>
        <taxon>Chromatiales</taxon>
        <taxon>Chromatiaceae</taxon>
        <taxon>Candidatus Nitrosoglobus</taxon>
    </lineage>
</organism>
<dbReference type="PANTHER" id="PTHR46470:SF4">
    <property type="entry name" value="5-AMINO-6-(5-PHOSPHO-D-RIBITYLAMINO)URACIL PHOSPHATASE YIGB"/>
    <property type="match status" value="1"/>
</dbReference>
<keyword evidence="5" id="KW-1185">Reference proteome</keyword>
<dbReference type="GO" id="GO:0009231">
    <property type="term" value="P:riboflavin biosynthetic process"/>
    <property type="evidence" value="ECO:0007669"/>
    <property type="project" value="TreeGrafter"/>
</dbReference>
<comment type="cofactor">
    <cofactor evidence="1">
        <name>Mg(2+)</name>
        <dbReference type="ChEBI" id="CHEBI:18420"/>
    </cofactor>
</comment>
<dbReference type="Gene3D" id="1.20.120.1600">
    <property type="match status" value="1"/>
</dbReference>
<sequence length="251" mass="28399">MAITQHIKSAHYLLKPNLSLITFDLDETVWPSEQVLKKAEQAQFNWLQLQAERLAAAHDIESLRAHRRLTKKQYTEIAHDMTAVRKTSLSLLLQEFNYPVSLAHEAVTVFLQARNQVTPYPDVVPVLKKLAKIYPLTSITNGNADVQYTPLNTYFHFSLTPAIVGTAKPSPDIFHRALDQAGVEPHQAIHIGDHPECDVMAAQQVGMQTIWINRSGIHWPADLPPPDATIQDFYGLEHFLSRQTQKLKTNL</sequence>
<dbReference type="OrthoDB" id="367448at2"/>
<reference evidence="4 5" key="1">
    <citation type="journal article" date="2017" name="ISME J.">
        <title>An acid-tolerant ammonia-oxidizing ?-proteobacterium from soil.</title>
        <authorList>
            <person name="Hayatsu M."/>
            <person name="Tago K."/>
            <person name="Uchiyama I."/>
            <person name="Toyoda A."/>
            <person name="Wang Y."/>
            <person name="Shimomura Y."/>
            <person name="Okubo T."/>
            <person name="Kurisu F."/>
            <person name="Hirono Y."/>
            <person name="Nonaka K."/>
            <person name="Akiyama H."/>
            <person name="Itoh T."/>
            <person name="Takami H."/>
        </authorList>
    </citation>
    <scope>NUCLEOTIDE SEQUENCE [LARGE SCALE GENOMIC DNA]</scope>
    <source>
        <strain evidence="4 5">TAO100</strain>
    </source>
</reference>
<dbReference type="SUPFAM" id="SSF56784">
    <property type="entry name" value="HAD-like"/>
    <property type="match status" value="1"/>
</dbReference>
<dbReference type="RefSeq" id="WP_096527047.1">
    <property type="nucleotide sequence ID" value="NZ_AP014836.1"/>
</dbReference>
<proteinExistence type="predicted"/>
<dbReference type="Gene3D" id="3.40.50.1000">
    <property type="entry name" value="HAD superfamily/HAD-like"/>
    <property type="match status" value="1"/>
</dbReference>
<dbReference type="PRINTS" id="PR00413">
    <property type="entry name" value="HADHALOGNASE"/>
</dbReference>
<dbReference type="InterPro" id="IPR006439">
    <property type="entry name" value="HAD-SF_hydro_IA"/>
</dbReference>